<dbReference type="InterPro" id="IPR052103">
    <property type="entry name" value="Dual_spec_Phospatases"/>
</dbReference>
<proteinExistence type="inferred from homology"/>
<dbReference type="InterPro" id="IPR029021">
    <property type="entry name" value="Prot-tyrosine_phosphatase-like"/>
</dbReference>
<evidence type="ECO:0000313" key="4">
    <source>
        <dbReference type="EMBL" id="KAF2887103.1"/>
    </source>
</evidence>
<gene>
    <name evidence="4" type="ORF">ILUMI_19070</name>
</gene>
<dbReference type="SUPFAM" id="SSF52799">
    <property type="entry name" value="(Phosphotyrosine protein) phosphatases II"/>
    <property type="match status" value="1"/>
</dbReference>
<dbReference type="AlphaFoldDB" id="A0A8K0CMD7"/>
<dbReference type="Proteomes" id="UP000801492">
    <property type="component" value="Unassembled WGS sequence"/>
</dbReference>
<name>A0A8K0CMD7_IGNLU</name>
<keyword evidence="3" id="KW-0904">Protein phosphatase</keyword>
<dbReference type="PANTHER" id="PTHR45961">
    <property type="entry name" value="IP21249P"/>
    <property type="match status" value="1"/>
</dbReference>
<comment type="caution">
    <text evidence="4">The sequence shown here is derived from an EMBL/GenBank/DDBJ whole genome shotgun (WGS) entry which is preliminary data.</text>
</comment>
<dbReference type="EMBL" id="VTPC01085165">
    <property type="protein sequence ID" value="KAF2887103.1"/>
    <property type="molecule type" value="Genomic_DNA"/>
</dbReference>
<feature type="non-terminal residue" evidence="4">
    <location>
        <position position="120"/>
    </location>
</feature>
<reference evidence="4" key="1">
    <citation type="submission" date="2019-08" db="EMBL/GenBank/DDBJ databases">
        <title>The genome of the North American firefly Photinus pyralis.</title>
        <authorList>
            <consortium name="Photinus pyralis genome working group"/>
            <person name="Fallon T.R."/>
            <person name="Sander Lower S.E."/>
            <person name="Weng J.-K."/>
        </authorList>
    </citation>
    <scope>NUCLEOTIDE SEQUENCE</scope>
    <source>
        <strain evidence="4">TRF0915ILg1</strain>
        <tissue evidence="4">Whole body</tissue>
    </source>
</reference>
<dbReference type="GO" id="GO:0004721">
    <property type="term" value="F:phosphoprotein phosphatase activity"/>
    <property type="evidence" value="ECO:0007669"/>
    <property type="project" value="UniProtKB-KW"/>
</dbReference>
<sequence length="120" mass="13271">MEIIENFNYSCNNTKNNEVQEILNKSVEKVHKPSSESSSTIALNLNISEITDSLFLCSATSVHTSTLQALGVTCVINAAVELPDTPLPKTTTTYFRVNIQDSSTENIKDYFDIASDLIHE</sequence>
<dbReference type="Gene3D" id="3.90.190.10">
    <property type="entry name" value="Protein tyrosine phosphatase superfamily"/>
    <property type="match status" value="1"/>
</dbReference>
<comment type="similarity">
    <text evidence="1">Belongs to the protein-tyrosine phosphatase family. Non-receptor class dual specificity subfamily.</text>
</comment>
<evidence type="ECO:0000313" key="5">
    <source>
        <dbReference type="Proteomes" id="UP000801492"/>
    </source>
</evidence>
<organism evidence="4 5">
    <name type="scientific">Ignelater luminosus</name>
    <name type="common">Cucubano</name>
    <name type="synonym">Pyrophorus luminosus</name>
    <dbReference type="NCBI Taxonomy" id="2038154"/>
    <lineage>
        <taxon>Eukaryota</taxon>
        <taxon>Metazoa</taxon>
        <taxon>Ecdysozoa</taxon>
        <taxon>Arthropoda</taxon>
        <taxon>Hexapoda</taxon>
        <taxon>Insecta</taxon>
        <taxon>Pterygota</taxon>
        <taxon>Neoptera</taxon>
        <taxon>Endopterygota</taxon>
        <taxon>Coleoptera</taxon>
        <taxon>Polyphaga</taxon>
        <taxon>Elateriformia</taxon>
        <taxon>Elateroidea</taxon>
        <taxon>Elateridae</taxon>
        <taxon>Agrypninae</taxon>
        <taxon>Pyrophorini</taxon>
        <taxon>Ignelater</taxon>
    </lineage>
</organism>
<evidence type="ECO:0000256" key="2">
    <source>
        <dbReference type="ARBA" id="ARBA00022801"/>
    </source>
</evidence>
<keyword evidence="5" id="KW-1185">Reference proteome</keyword>
<evidence type="ECO:0000256" key="3">
    <source>
        <dbReference type="ARBA" id="ARBA00022912"/>
    </source>
</evidence>
<protein>
    <submittedName>
        <fullName evidence="4">Uncharacterized protein</fullName>
    </submittedName>
</protein>
<dbReference type="GO" id="GO:0005737">
    <property type="term" value="C:cytoplasm"/>
    <property type="evidence" value="ECO:0007669"/>
    <property type="project" value="TreeGrafter"/>
</dbReference>
<accession>A0A8K0CMD7</accession>
<evidence type="ECO:0000256" key="1">
    <source>
        <dbReference type="ARBA" id="ARBA00008601"/>
    </source>
</evidence>
<dbReference type="PANTHER" id="PTHR45961:SF6">
    <property type="entry name" value="IP21249P"/>
    <property type="match status" value="1"/>
</dbReference>
<keyword evidence="2" id="KW-0378">Hydrolase</keyword>